<dbReference type="Pfam" id="PF25601">
    <property type="entry name" value="AAA_lid_14"/>
    <property type="match status" value="1"/>
</dbReference>
<dbReference type="InterPro" id="IPR025943">
    <property type="entry name" value="Sigma_54_int_dom_ATP-bd_2"/>
</dbReference>
<dbReference type="RefSeq" id="WP_167227261.1">
    <property type="nucleotide sequence ID" value="NZ_JAAQPH010000014.1"/>
</dbReference>
<dbReference type="Gene3D" id="3.40.50.2300">
    <property type="match status" value="1"/>
</dbReference>
<evidence type="ECO:0000313" key="13">
    <source>
        <dbReference type="Proteomes" id="UP000761264"/>
    </source>
</evidence>
<keyword evidence="8" id="KW-0804">Transcription</keyword>
<dbReference type="Proteomes" id="UP000761264">
    <property type="component" value="Unassembled WGS sequence"/>
</dbReference>
<feature type="domain" description="Sigma-54 factor interaction" evidence="10">
    <location>
        <begin position="145"/>
        <end position="374"/>
    </location>
</feature>
<dbReference type="FunFam" id="3.40.50.2300:FF:000018">
    <property type="entry name" value="DNA-binding transcriptional regulator NtrC"/>
    <property type="match status" value="1"/>
</dbReference>
<keyword evidence="7" id="KW-0010">Activator</keyword>
<keyword evidence="1 9" id="KW-0597">Phosphoprotein</keyword>
<dbReference type="PANTHER" id="PTHR32071">
    <property type="entry name" value="TRANSCRIPTIONAL REGULATORY PROTEIN"/>
    <property type="match status" value="1"/>
</dbReference>
<dbReference type="InterPro" id="IPR009057">
    <property type="entry name" value="Homeodomain-like_sf"/>
</dbReference>
<dbReference type="InterPro" id="IPR025944">
    <property type="entry name" value="Sigma_54_int_dom_CS"/>
</dbReference>
<dbReference type="SUPFAM" id="SSF52540">
    <property type="entry name" value="P-loop containing nucleoside triphosphate hydrolases"/>
    <property type="match status" value="1"/>
</dbReference>
<evidence type="ECO:0000256" key="9">
    <source>
        <dbReference type="PROSITE-ProRule" id="PRU00169"/>
    </source>
</evidence>
<evidence type="ECO:0000313" key="12">
    <source>
        <dbReference type="EMBL" id="NIA70550.1"/>
    </source>
</evidence>
<sequence>MTEGRVLFVDDEEPLRHAVKQGLELCGHPVTCFAAARQAEAQLSRALYGVLVTDITMPDMDGLTLLRRALEIDPALPVVLVTGHGDVPLAVEAMRAGAYDFIEKPFDTSHLASVVARAMEKRRLVLENRALREELETGGGLDARLVGRSAGMEQLREQLRALAQTDADVLISGETGSGKEVVARALHDFGPRAQGPFVAINCGALPAEIIESELFGHEAGAFTGAQKQRIGKLEFADGGTVLLDEIESMPLDLQVKLLRAIEQRSIERLGSNRSIALDLRFIAASKQDLLEACREGRFREDLYYRLNVVALQIPPLRERREDIPLLFHHLAREARARYRHEIPDLDDRQLAALLAYDWPGNVRELRNAADRFVLGLGAKVPGAAGLGVTLPEGAEAVEPPGEGPLAGRLEAVEKAILEAELRRQGGSLKATYETLGLSRKTLYDKLQRHGLRREDFLVREER</sequence>
<dbReference type="InterPro" id="IPR002197">
    <property type="entry name" value="HTH_Fis"/>
</dbReference>
<dbReference type="SMART" id="SM00448">
    <property type="entry name" value="REC"/>
    <property type="match status" value="1"/>
</dbReference>
<comment type="caution">
    <text evidence="12">The sequence shown here is derived from an EMBL/GenBank/DDBJ whole genome shotgun (WGS) entry which is preliminary data.</text>
</comment>
<dbReference type="Gene3D" id="3.40.50.300">
    <property type="entry name" value="P-loop containing nucleotide triphosphate hydrolases"/>
    <property type="match status" value="1"/>
</dbReference>
<evidence type="ECO:0000256" key="5">
    <source>
        <dbReference type="ARBA" id="ARBA00023015"/>
    </source>
</evidence>
<keyword evidence="13" id="KW-1185">Reference proteome</keyword>
<dbReference type="InterPro" id="IPR058031">
    <property type="entry name" value="AAA_lid_NorR"/>
</dbReference>
<gene>
    <name evidence="12" type="ORF">HBA54_18295</name>
</gene>
<dbReference type="Pfam" id="PF00158">
    <property type="entry name" value="Sigma54_activat"/>
    <property type="match status" value="1"/>
</dbReference>
<dbReference type="PROSITE" id="PS00688">
    <property type="entry name" value="SIGMA54_INTERACT_3"/>
    <property type="match status" value="1"/>
</dbReference>
<evidence type="ECO:0000256" key="4">
    <source>
        <dbReference type="ARBA" id="ARBA00023012"/>
    </source>
</evidence>
<dbReference type="InterPro" id="IPR003593">
    <property type="entry name" value="AAA+_ATPase"/>
</dbReference>
<organism evidence="12 13">
    <name type="scientific">Pelagibius litoralis</name>
    <dbReference type="NCBI Taxonomy" id="374515"/>
    <lineage>
        <taxon>Bacteria</taxon>
        <taxon>Pseudomonadati</taxon>
        <taxon>Pseudomonadota</taxon>
        <taxon>Alphaproteobacteria</taxon>
        <taxon>Rhodospirillales</taxon>
        <taxon>Rhodovibrionaceae</taxon>
        <taxon>Pelagibius</taxon>
    </lineage>
</organism>
<dbReference type="InterPro" id="IPR001789">
    <property type="entry name" value="Sig_transdc_resp-reg_receiver"/>
</dbReference>
<evidence type="ECO:0000259" key="11">
    <source>
        <dbReference type="PROSITE" id="PS50110"/>
    </source>
</evidence>
<dbReference type="InterPro" id="IPR011006">
    <property type="entry name" value="CheY-like_superfamily"/>
</dbReference>
<dbReference type="InterPro" id="IPR002078">
    <property type="entry name" value="Sigma_54_int"/>
</dbReference>
<dbReference type="SUPFAM" id="SSF52172">
    <property type="entry name" value="CheY-like"/>
    <property type="match status" value="1"/>
</dbReference>
<feature type="domain" description="Response regulatory" evidence="11">
    <location>
        <begin position="5"/>
        <end position="119"/>
    </location>
</feature>
<evidence type="ECO:0000256" key="1">
    <source>
        <dbReference type="ARBA" id="ARBA00022553"/>
    </source>
</evidence>
<keyword evidence="2" id="KW-0547">Nucleotide-binding</keyword>
<dbReference type="SUPFAM" id="SSF46689">
    <property type="entry name" value="Homeodomain-like"/>
    <property type="match status" value="1"/>
</dbReference>
<dbReference type="GO" id="GO:0006355">
    <property type="term" value="P:regulation of DNA-templated transcription"/>
    <property type="evidence" value="ECO:0007669"/>
    <property type="project" value="InterPro"/>
</dbReference>
<dbReference type="AlphaFoldDB" id="A0A967EZZ9"/>
<evidence type="ECO:0000256" key="7">
    <source>
        <dbReference type="ARBA" id="ARBA00023159"/>
    </source>
</evidence>
<dbReference type="InterPro" id="IPR027417">
    <property type="entry name" value="P-loop_NTPase"/>
</dbReference>
<dbReference type="Pfam" id="PF00072">
    <property type="entry name" value="Response_reg"/>
    <property type="match status" value="1"/>
</dbReference>
<dbReference type="EMBL" id="JAAQPH010000014">
    <property type="protein sequence ID" value="NIA70550.1"/>
    <property type="molecule type" value="Genomic_DNA"/>
</dbReference>
<keyword evidence="6" id="KW-0238">DNA-binding</keyword>
<evidence type="ECO:0000256" key="6">
    <source>
        <dbReference type="ARBA" id="ARBA00023125"/>
    </source>
</evidence>
<protein>
    <submittedName>
        <fullName evidence="12">Sigma-54-dependent Fis family transcriptional regulator</fullName>
    </submittedName>
</protein>
<dbReference type="SMART" id="SM00382">
    <property type="entry name" value="AAA"/>
    <property type="match status" value="1"/>
</dbReference>
<dbReference type="PROSITE" id="PS50110">
    <property type="entry name" value="RESPONSE_REGULATORY"/>
    <property type="match status" value="1"/>
</dbReference>
<evidence type="ECO:0000256" key="8">
    <source>
        <dbReference type="ARBA" id="ARBA00023163"/>
    </source>
</evidence>
<dbReference type="InterPro" id="IPR025662">
    <property type="entry name" value="Sigma_54_int_dom_ATP-bd_1"/>
</dbReference>
<evidence type="ECO:0000256" key="3">
    <source>
        <dbReference type="ARBA" id="ARBA00022840"/>
    </source>
</evidence>
<dbReference type="PANTHER" id="PTHR32071:SF57">
    <property type="entry name" value="C4-DICARBOXYLATE TRANSPORT TRANSCRIPTIONAL REGULATORY PROTEIN DCTD"/>
    <property type="match status" value="1"/>
</dbReference>
<dbReference type="Gene3D" id="1.10.10.60">
    <property type="entry name" value="Homeodomain-like"/>
    <property type="match status" value="1"/>
</dbReference>
<dbReference type="GO" id="GO:0005524">
    <property type="term" value="F:ATP binding"/>
    <property type="evidence" value="ECO:0007669"/>
    <property type="project" value="UniProtKB-KW"/>
</dbReference>
<reference evidence="12" key="1">
    <citation type="submission" date="2020-03" db="EMBL/GenBank/DDBJ databases">
        <title>Genome of Pelagibius litoralis DSM 21314T.</title>
        <authorList>
            <person name="Wang G."/>
        </authorList>
    </citation>
    <scope>NUCLEOTIDE SEQUENCE</scope>
    <source>
        <strain evidence="12">DSM 21314</strain>
    </source>
</reference>
<dbReference type="PROSITE" id="PS50045">
    <property type="entry name" value="SIGMA54_INTERACT_4"/>
    <property type="match status" value="1"/>
</dbReference>
<dbReference type="Pfam" id="PF02954">
    <property type="entry name" value="HTH_8"/>
    <property type="match status" value="1"/>
</dbReference>
<dbReference type="CDD" id="cd17549">
    <property type="entry name" value="REC_DctD-like"/>
    <property type="match status" value="1"/>
</dbReference>
<dbReference type="GO" id="GO:0000160">
    <property type="term" value="P:phosphorelay signal transduction system"/>
    <property type="evidence" value="ECO:0007669"/>
    <property type="project" value="UniProtKB-KW"/>
</dbReference>
<accession>A0A967EZZ9</accession>
<dbReference type="CDD" id="cd00009">
    <property type="entry name" value="AAA"/>
    <property type="match status" value="1"/>
</dbReference>
<dbReference type="FunFam" id="3.40.50.300:FF:000006">
    <property type="entry name" value="DNA-binding transcriptional regulator NtrC"/>
    <property type="match status" value="1"/>
</dbReference>
<dbReference type="PROSITE" id="PS00676">
    <property type="entry name" value="SIGMA54_INTERACT_2"/>
    <property type="match status" value="1"/>
</dbReference>
<name>A0A967EZZ9_9PROT</name>
<feature type="modified residue" description="4-aspartylphosphate" evidence="9">
    <location>
        <position position="54"/>
    </location>
</feature>
<keyword evidence="3" id="KW-0067">ATP-binding</keyword>
<keyword evidence="5" id="KW-0805">Transcription regulation</keyword>
<evidence type="ECO:0000256" key="2">
    <source>
        <dbReference type="ARBA" id="ARBA00022741"/>
    </source>
</evidence>
<dbReference type="GO" id="GO:0043565">
    <property type="term" value="F:sequence-specific DNA binding"/>
    <property type="evidence" value="ECO:0007669"/>
    <property type="project" value="InterPro"/>
</dbReference>
<keyword evidence="4" id="KW-0902">Two-component regulatory system</keyword>
<evidence type="ECO:0000259" key="10">
    <source>
        <dbReference type="PROSITE" id="PS50045"/>
    </source>
</evidence>
<dbReference type="Gene3D" id="1.10.8.60">
    <property type="match status" value="1"/>
</dbReference>
<proteinExistence type="predicted"/>
<dbReference type="PROSITE" id="PS00675">
    <property type="entry name" value="SIGMA54_INTERACT_1"/>
    <property type="match status" value="1"/>
</dbReference>